<dbReference type="PROSITE" id="PS50109">
    <property type="entry name" value="HIS_KIN"/>
    <property type="match status" value="1"/>
</dbReference>
<dbReference type="PATRIC" id="fig|570156.3.peg.3718"/>
<comment type="caution">
    <text evidence="15">The sequence shown here is derived from an EMBL/GenBank/DDBJ whole genome shotgun (WGS) entry which is preliminary data.</text>
</comment>
<feature type="transmembrane region" description="Helical" evidence="13">
    <location>
        <begin position="60"/>
        <end position="81"/>
    </location>
</feature>
<dbReference type="InterPro" id="IPR036890">
    <property type="entry name" value="HATPase_C_sf"/>
</dbReference>
<evidence type="ECO:0000256" key="2">
    <source>
        <dbReference type="ARBA" id="ARBA00004141"/>
    </source>
</evidence>
<evidence type="ECO:0000256" key="8">
    <source>
        <dbReference type="ARBA" id="ARBA00022777"/>
    </source>
</evidence>
<evidence type="ECO:0000256" key="3">
    <source>
        <dbReference type="ARBA" id="ARBA00012438"/>
    </source>
</evidence>
<evidence type="ECO:0000256" key="4">
    <source>
        <dbReference type="ARBA" id="ARBA00022553"/>
    </source>
</evidence>
<feature type="transmembrane region" description="Helical" evidence="13">
    <location>
        <begin position="87"/>
        <end position="107"/>
    </location>
</feature>
<reference evidence="15 16" key="1">
    <citation type="submission" date="2015-09" db="EMBL/GenBank/DDBJ databases">
        <title>Draft Genome Sequence of Pseudoalteromonas lipolytica UCD-48B.</title>
        <authorList>
            <person name="Krusor M."/>
            <person name="Coil D.A."/>
            <person name="Lang J.M."/>
            <person name="Eisen J.A."/>
            <person name="Alexiev A."/>
        </authorList>
    </citation>
    <scope>NUCLEOTIDE SEQUENCE [LARGE SCALE GENOMIC DNA]</scope>
    <source>
        <strain evidence="15 16">UCD-48B</strain>
    </source>
</reference>
<keyword evidence="6 13" id="KW-0812">Transmembrane</keyword>
<keyword evidence="11" id="KW-0902">Two-component regulatory system</keyword>
<dbReference type="InterPro" id="IPR025201">
    <property type="entry name" value="KdpD_TM"/>
</dbReference>
<comment type="catalytic activity">
    <reaction evidence="1">
        <text>ATP + protein L-histidine = ADP + protein N-phospho-L-histidine.</text>
        <dbReference type="EC" id="2.7.13.3"/>
    </reaction>
</comment>
<dbReference type="SUPFAM" id="SSF47384">
    <property type="entry name" value="Homodimeric domain of signal transducing histidine kinase"/>
    <property type="match status" value="1"/>
</dbReference>
<dbReference type="Gene3D" id="1.20.120.620">
    <property type="entry name" value="Backbone structure of the membrane domain of e. Coli histidine kinase receptor kdpd"/>
    <property type="match status" value="1"/>
</dbReference>
<dbReference type="GO" id="GO:0005524">
    <property type="term" value="F:ATP binding"/>
    <property type="evidence" value="ECO:0007669"/>
    <property type="project" value="UniProtKB-KW"/>
</dbReference>
<keyword evidence="5" id="KW-0808">Transferase</keyword>
<dbReference type="InterPro" id="IPR005467">
    <property type="entry name" value="His_kinase_dom"/>
</dbReference>
<dbReference type="Pfam" id="PF00512">
    <property type="entry name" value="HisKA"/>
    <property type="match status" value="1"/>
</dbReference>
<dbReference type="AlphaFoldDB" id="A0A0P7D3V4"/>
<dbReference type="CDD" id="cd00082">
    <property type="entry name" value="HisKA"/>
    <property type="match status" value="1"/>
</dbReference>
<dbReference type="SUPFAM" id="SSF55874">
    <property type="entry name" value="ATPase domain of HSP90 chaperone/DNA topoisomerase II/histidine kinase"/>
    <property type="match status" value="1"/>
</dbReference>
<keyword evidence="8 15" id="KW-0418">Kinase</keyword>
<proteinExistence type="predicted"/>
<sequence length="434" mass="49050">MMQSVFKIQYLKAAFLSVLMPLVVVLVIFPFRELFTTTDIVMLQLLWVTWVAVRSNRRVAALTTLVSVACTDWFYVVPYFTFHIENIEYVVTFLVMLIVGLVISHLAGELNTKVRDVQAHASNSRLLYELAKKLNDLDSLEEQKQLFLTTMTAHLKVACDWQLTASKQFIYLNEQQAEFGGIAFAKALNAEQQALANTACSLLYQVQEKTLLREQSAAIKVQAELERSKNTLLRSLSHDLRTPLATIMGASSMLADDDIQLSSEVIKEQAANIYEQSKILNQHFDKVMELSKVNKLAENIKWQKLPILTLISEAKSRRQQQLQNFKLSIEAQQQSICFGDETLLEIAFANMLENAARYGDGSANMQFIETHNEYQIVLTNPFANKHETSQDEGVGLGSVICDVVAKCHQGRFELTLNEQTKQATAILIWSNSRG</sequence>
<dbReference type="RefSeq" id="WP_054553463.1">
    <property type="nucleotide sequence ID" value="NZ_LJTC01000008.1"/>
</dbReference>
<evidence type="ECO:0000256" key="9">
    <source>
        <dbReference type="ARBA" id="ARBA00022840"/>
    </source>
</evidence>
<feature type="domain" description="Histidine kinase" evidence="14">
    <location>
        <begin position="235"/>
        <end position="414"/>
    </location>
</feature>
<dbReference type="Proteomes" id="UP000050378">
    <property type="component" value="Unassembled WGS sequence"/>
</dbReference>
<keyword evidence="4" id="KW-0597">Phosphoprotein</keyword>
<dbReference type="InterPro" id="IPR003661">
    <property type="entry name" value="HisK_dim/P_dom"/>
</dbReference>
<evidence type="ECO:0000256" key="5">
    <source>
        <dbReference type="ARBA" id="ARBA00022679"/>
    </source>
</evidence>
<feature type="transmembrane region" description="Helical" evidence="13">
    <location>
        <begin position="12"/>
        <end position="29"/>
    </location>
</feature>
<evidence type="ECO:0000256" key="12">
    <source>
        <dbReference type="ARBA" id="ARBA00023136"/>
    </source>
</evidence>
<dbReference type="SMART" id="SM00388">
    <property type="entry name" value="HisKA"/>
    <property type="match status" value="1"/>
</dbReference>
<accession>A0A0P7D3V4</accession>
<evidence type="ECO:0000256" key="7">
    <source>
        <dbReference type="ARBA" id="ARBA00022741"/>
    </source>
</evidence>
<evidence type="ECO:0000313" key="16">
    <source>
        <dbReference type="Proteomes" id="UP000050378"/>
    </source>
</evidence>
<evidence type="ECO:0000256" key="11">
    <source>
        <dbReference type="ARBA" id="ARBA00023012"/>
    </source>
</evidence>
<comment type="subcellular location">
    <subcellularLocation>
        <location evidence="2">Membrane</location>
        <topology evidence="2">Multi-pass membrane protein</topology>
    </subcellularLocation>
</comment>
<organism evidence="15 16">
    <name type="scientific">Pseudoalteromonas lipolytica</name>
    <dbReference type="NCBI Taxonomy" id="570156"/>
    <lineage>
        <taxon>Bacteria</taxon>
        <taxon>Pseudomonadati</taxon>
        <taxon>Pseudomonadota</taxon>
        <taxon>Gammaproteobacteria</taxon>
        <taxon>Alteromonadales</taxon>
        <taxon>Pseudoalteromonadaceae</taxon>
        <taxon>Pseudoalteromonas</taxon>
    </lineage>
</organism>
<dbReference type="GO" id="GO:0005886">
    <property type="term" value="C:plasma membrane"/>
    <property type="evidence" value="ECO:0007669"/>
    <property type="project" value="TreeGrafter"/>
</dbReference>
<evidence type="ECO:0000259" key="14">
    <source>
        <dbReference type="PROSITE" id="PS50109"/>
    </source>
</evidence>
<evidence type="ECO:0000313" key="15">
    <source>
        <dbReference type="EMBL" id="KPM83011.1"/>
    </source>
</evidence>
<dbReference type="EMBL" id="LJTC01000008">
    <property type="protein sequence ID" value="KPM83011.1"/>
    <property type="molecule type" value="Genomic_DNA"/>
</dbReference>
<evidence type="ECO:0000256" key="13">
    <source>
        <dbReference type="SAM" id="Phobius"/>
    </source>
</evidence>
<dbReference type="GO" id="GO:0000155">
    <property type="term" value="F:phosphorelay sensor kinase activity"/>
    <property type="evidence" value="ECO:0007669"/>
    <property type="project" value="InterPro"/>
</dbReference>
<dbReference type="Pfam" id="PF13493">
    <property type="entry name" value="DUF4118"/>
    <property type="match status" value="1"/>
</dbReference>
<keyword evidence="7" id="KW-0547">Nucleotide-binding</keyword>
<evidence type="ECO:0000256" key="10">
    <source>
        <dbReference type="ARBA" id="ARBA00022989"/>
    </source>
</evidence>
<evidence type="ECO:0000256" key="1">
    <source>
        <dbReference type="ARBA" id="ARBA00000085"/>
    </source>
</evidence>
<dbReference type="PANTHER" id="PTHR45569:SF1">
    <property type="entry name" value="SENSOR PROTEIN KDPD"/>
    <property type="match status" value="1"/>
</dbReference>
<name>A0A0P7D3V4_9GAMM</name>
<dbReference type="EC" id="2.7.13.3" evidence="3"/>
<dbReference type="InterPro" id="IPR052023">
    <property type="entry name" value="Histidine_kinase_KdpD"/>
</dbReference>
<keyword evidence="10 13" id="KW-1133">Transmembrane helix</keyword>
<dbReference type="InterPro" id="IPR038318">
    <property type="entry name" value="KdpD_sf"/>
</dbReference>
<keyword evidence="9" id="KW-0067">ATP-binding</keyword>
<dbReference type="Gene3D" id="1.10.287.130">
    <property type="match status" value="1"/>
</dbReference>
<gene>
    <name evidence="15" type="ORF">AOG27_13085</name>
</gene>
<dbReference type="STRING" id="570156.AOG27_13085"/>
<protein>
    <recommendedName>
        <fullName evidence="3">histidine kinase</fullName>
        <ecNumber evidence="3">2.7.13.3</ecNumber>
    </recommendedName>
</protein>
<evidence type="ECO:0000256" key="6">
    <source>
        <dbReference type="ARBA" id="ARBA00022692"/>
    </source>
</evidence>
<dbReference type="PANTHER" id="PTHR45569">
    <property type="entry name" value="SENSOR PROTEIN KDPD"/>
    <property type="match status" value="1"/>
</dbReference>
<dbReference type="InterPro" id="IPR036097">
    <property type="entry name" value="HisK_dim/P_sf"/>
</dbReference>
<keyword evidence="12 13" id="KW-0472">Membrane</keyword>